<dbReference type="Proteomes" id="UP001196870">
    <property type="component" value="Unassembled WGS sequence"/>
</dbReference>
<evidence type="ECO:0000256" key="1">
    <source>
        <dbReference type="ARBA" id="ARBA00022801"/>
    </source>
</evidence>
<dbReference type="NCBIfam" id="TIGR00369">
    <property type="entry name" value="unchar_dom_1"/>
    <property type="match status" value="1"/>
</dbReference>
<dbReference type="InterPro" id="IPR003736">
    <property type="entry name" value="PAAI_dom"/>
</dbReference>
<protein>
    <submittedName>
        <fullName evidence="3">PaaI family thioesterase</fullName>
    </submittedName>
</protein>
<organism evidence="3 4">
    <name type="scientific">Plastoroseomonas hellenica</name>
    <dbReference type="NCBI Taxonomy" id="2687306"/>
    <lineage>
        <taxon>Bacteria</taxon>
        <taxon>Pseudomonadati</taxon>
        <taxon>Pseudomonadota</taxon>
        <taxon>Alphaproteobacteria</taxon>
        <taxon>Acetobacterales</taxon>
        <taxon>Acetobacteraceae</taxon>
        <taxon>Plastoroseomonas</taxon>
    </lineage>
</organism>
<dbReference type="InterPro" id="IPR006683">
    <property type="entry name" value="Thioestr_dom"/>
</dbReference>
<dbReference type="PANTHER" id="PTHR42856:SF1">
    <property type="entry name" value="ACYL-COENZYME A THIOESTERASE PAAI"/>
    <property type="match status" value="1"/>
</dbReference>
<keyword evidence="1" id="KW-0378">Hydrolase</keyword>
<dbReference type="CDD" id="cd03443">
    <property type="entry name" value="PaaI_thioesterase"/>
    <property type="match status" value="1"/>
</dbReference>
<sequence>MDTAPDHAAASSPFHDLLGLELAEWRAGFARMVCRLGPQHMNRSGIAHGGVILALIDQSAAFSGLHCTVPGNVRRAVTVDLDCRFTGQVSAGIVSAEGRVVSAGRSIFFCRTDVFDAEGRMVAFGASTHRYRKGSEVPEGVPAGTPV</sequence>
<keyword evidence="4" id="KW-1185">Reference proteome</keyword>
<dbReference type="InterPro" id="IPR029069">
    <property type="entry name" value="HotDog_dom_sf"/>
</dbReference>
<evidence type="ECO:0000313" key="4">
    <source>
        <dbReference type="Proteomes" id="UP001196870"/>
    </source>
</evidence>
<dbReference type="PANTHER" id="PTHR42856">
    <property type="entry name" value="ACYL-COENZYME A THIOESTERASE PAAI"/>
    <property type="match status" value="1"/>
</dbReference>
<dbReference type="InterPro" id="IPR052723">
    <property type="entry name" value="Acyl-CoA_thioesterase_PaaI"/>
</dbReference>
<dbReference type="SUPFAM" id="SSF54637">
    <property type="entry name" value="Thioesterase/thiol ester dehydrase-isomerase"/>
    <property type="match status" value="1"/>
</dbReference>
<dbReference type="Gene3D" id="3.10.129.10">
    <property type="entry name" value="Hotdog Thioesterase"/>
    <property type="match status" value="1"/>
</dbReference>
<dbReference type="Pfam" id="PF03061">
    <property type="entry name" value="4HBT"/>
    <property type="match status" value="1"/>
</dbReference>
<name>A0ABS5EYH1_9PROT</name>
<proteinExistence type="predicted"/>
<evidence type="ECO:0000259" key="2">
    <source>
        <dbReference type="Pfam" id="PF03061"/>
    </source>
</evidence>
<dbReference type="EMBL" id="JAAGBB010000014">
    <property type="protein sequence ID" value="MBR0665346.1"/>
    <property type="molecule type" value="Genomic_DNA"/>
</dbReference>
<gene>
    <name evidence="3" type="ORF">GXW71_13360</name>
</gene>
<comment type="caution">
    <text evidence="3">The sequence shown here is derived from an EMBL/GenBank/DDBJ whole genome shotgun (WGS) entry which is preliminary data.</text>
</comment>
<reference evidence="4" key="1">
    <citation type="journal article" date="2021" name="Syst. Appl. Microbiol.">
        <title>Roseomonas hellenica sp. nov., isolated from roots of wild-growing Alkanna tinctoria.</title>
        <authorList>
            <person name="Rat A."/>
            <person name="Naranjo H.D."/>
            <person name="Lebbe L."/>
            <person name="Cnockaert M."/>
            <person name="Krigas N."/>
            <person name="Grigoriadou K."/>
            <person name="Maloupa E."/>
            <person name="Willems A."/>
        </authorList>
    </citation>
    <scope>NUCLEOTIDE SEQUENCE [LARGE SCALE GENOMIC DNA]</scope>
    <source>
        <strain evidence="4">LMG 31523</strain>
    </source>
</reference>
<dbReference type="RefSeq" id="WP_211853014.1">
    <property type="nucleotide sequence ID" value="NZ_JAAGBB010000014.1"/>
</dbReference>
<accession>A0ABS5EYH1</accession>
<feature type="domain" description="Thioesterase" evidence="2">
    <location>
        <begin position="45"/>
        <end position="122"/>
    </location>
</feature>
<evidence type="ECO:0000313" key="3">
    <source>
        <dbReference type="EMBL" id="MBR0665346.1"/>
    </source>
</evidence>